<evidence type="ECO:0000313" key="7">
    <source>
        <dbReference type="EMBL" id="MBC2777248.1"/>
    </source>
</evidence>
<dbReference type="Pfam" id="PF00753">
    <property type="entry name" value="Lactamase_B"/>
    <property type="match status" value="1"/>
</dbReference>
<keyword evidence="5" id="KW-0732">Signal</keyword>
<dbReference type="InterPro" id="IPR036866">
    <property type="entry name" value="RibonucZ/Hydroxyglut_hydro"/>
</dbReference>
<dbReference type="AlphaFoldDB" id="A0A842HTK1"/>
<keyword evidence="2" id="KW-0479">Metal-binding</keyword>
<dbReference type="SMART" id="SM00849">
    <property type="entry name" value="Lactamase_B"/>
    <property type="match status" value="1"/>
</dbReference>
<evidence type="ECO:0000256" key="5">
    <source>
        <dbReference type="SAM" id="SignalP"/>
    </source>
</evidence>
<name>A0A842HTK1_9SPHN</name>
<evidence type="ECO:0000256" key="4">
    <source>
        <dbReference type="ARBA" id="ARBA00022833"/>
    </source>
</evidence>
<keyword evidence="4" id="KW-0862">Zinc</keyword>
<dbReference type="Proteomes" id="UP000564378">
    <property type="component" value="Unassembled WGS sequence"/>
</dbReference>
<feature type="chain" id="PRO_5032410192" evidence="5">
    <location>
        <begin position="21"/>
        <end position="276"/>
    </location>
</feature>
<dbReference type="Gene3D" id="3.60.15.10">
    <property type="entry name" value="Ribonuclease Z/Hydroxyacylglutathione hydrolase-like"/>
    <property type="match status" value="1"/>
</dbReference>
<sequence length="276" mass="29829">MKTIARWLAPMALFAAPAAAQDTPDIEMWRLDCGVIDLSDSGPFSDGHLYDGEPRTLTDSCYVIRNGDRYLLWDTGVSSSLIGNPVSQFIFTMSLERSIVDQLADIDISPEQVTFVGLSHYHGDHIGQAAEFPGATLLMNSRDLAVVRSGANAEATAALAPWIGEDAGEALNFSGDHDVFGDGSVTILSMPGHTPGHSSLLVRLPESGNFLLTGDLYHFREQIENRGVPAFNTDRADTLASFERFGQIDASLDAIIVIQHDPGDIERLPAFPASAR</sequence>
<dbReference type="InterPro" id="IPR051013">
    <property type="entry name" value="MBL_superfamily_lactonases"/>
</dbReference>
<dbReference type="GO" id="GO:0046872">
    <property type="term" value="F:metal ion binding"/>
    <property type="evidence" value="ECO:0007669"/>
    <property type="project" value="UniProtKB-KW"/>
</dbReference>
<evidence type="ECO:0000313" key="8">
    <source>
        <dbReference type="Proteomes" id="UP000564378"/>
    </source>
</evidence>
<gene>
    <name evidence="7" type="ORF">H6P80_06405</name>
</gene>
<keyword evidence="8" id="KW-1185">Reference proteome</keyword>
<dbReference type="CDD" id="cd07729">
    <property type="entry name" value="AHL_lactonase_MBL-fold"/>
    <property type="match status" value="1"/>
</dbReference>
<proteinExistence type="inferred from homology"/>
<dbReference type="InterPro" id="IPR001279">
    <property type="entry name" value="Metallo-B-lactamas"/>
</dbReference>
<protein>
    <submittedName>
        <fullName evidence="7">N-acyl homoserine lactonase family protein</fullName>
    </submittedName>
</protein>
<comment type="caution">
    <text evidence="7">The sequence shown here is derived from an EMBL/GenBank/DDBJ whole genome shotgun (WGS) entry which is preliminary data.</text>
</comment>
<accession>A0A842HTK1</accession>
<evidence type="ECO:0000259" key="6">
    <source>
        <dbReference type="SMART" id="SM00849"/>
    </source>
</evidence>
<dbReference type="EMBL" id="JACJVJ010000001">
    <property type="protein sequence ID" value="MBC2777248.1"/>
    <property type="molecule type" value="Genomic_DNA"/>
</dbReference>
<dbReference type="GO" id="GO:0016787">
    <property type="term" value="F:hydrolase activity"/>
    <property type="evidence" value="ECO:0007669"/>
    <property type="project" value="UniProtKB-KW"/>
</dbReference>
<evidence type="ECO:0000256" key="1">
    <source>
        <dbReference type="ARBA" id="ARBA00007749"/>
    </source>
</evidence>
<evidence type="ECO:0000256" key="3">
    <source>
        <dbReference type="ARBA" id="ARBA00022801"/>
    </source>
</evidence>
<dbReference type="PANTHER" id="PTHR42978:SF3">
    <property type="entry name" value="BLR3078 PROTEIN"/>
    <property type="match status" value="1"/>
</dbReference>
<reference evidence="7 8" key="1">
    <citation type="submission" date="2020-08" db="EMBL/GenBank/DDBJ databases">
        <title>Draft genome sequence of Parasphingopyxis sp. GrpM-11.</title>
        <authorList>
            <person name="Oh J."/>
            <person name="Roh D.-H."/>
        </authorList>
    </citation>
    <scope>NUCLEOTIDE SEQUENCE [LARGE SCALE GENOMIC DNA]</scope>
    <source>
        <strain evidence="7 8">GrpM-11</strain>
    </source>
</reference>
<comment type="similarity">
    <text evidence="1">Belongs to the metallo-beta-lactamase superfamily.</text>
</comment>
<organism evidence="7 8">
    <name type="scientific">Parasphingopyxis marina</name>
    <dbReference type="NCBI Taxonomy" id="2761622"/>
    <lineage>
        <taxon>Bacteria</taxon>
        <taxon>Pseudomonadati</taxon>
        <taxon>Pseudomonadota</taxon>
        <taxon>Alphaproteobacteria</taxon>
        <taxon>Sphingomonadales</taxon>
        <taxon>Sphingomonadaceae</taxon>
        <taxon>Parasphingopyxis</taxon>
    </lineage>
</organism>
<feature type="signal peptide" evidence="5">
    <location>
        <begin position="1"/>
        <end position="20"/>
    </location>
</feature>
<evidence type="ECO:0000256" key="2">
    <source>
        <dbReference type="ARBA" id="ARBA00022723"/>
    </source>
</evidence>
<dbReference type="SUPFAM" id="SSF56281">
    <property type="entry name" value="Metallo-hydrolase/oxidoreductase"/>
    <property type="match status" value="1"/>
</dbReference>
<keyword evidence="3" id="KW-0378">Hydrolase</keyword>
<feature type="domain" description="Metallo-beta-lactamase" evidence="6">
    <location>
        <begin position="58"/>
        <end position="260"/>
    </location>
</feature>
<dbReference type="PANTHER" id="PTHR42978">
    <property type="entry name" value="QUORUM-QUENCHING LACTONASE YTNP-RELATED-RELATED"/>
    <property type="match status" value="1"/>
</dbReference>